<evidence type="ECO:0000256" key="6">
    <source>
        <dbReference type="SAM" id="Phobius"/>
    </source>
</evidence>
<keyword evidence="5 6" id="KW-0472">Membrane</keyword>
<feature type="transmembrane region" description="Helical" evidence="6">
    <location>
        <begin position="80"/>
        <end position="100"/>
    </location>
</feature>
<accession>A0A3M5P2Z8</accession>
<evidence type="ECO:0000256" key="2">
    <source>
        <dbReference type="ARBA" id="ARBA00022475"/>
    </source>
</evidence>
<evidence type="ECO:0000256" key="4">
    <source>
        <dbReference type="ARBA" id="ARBA00022989"/>
    </source>
</evidence>
<name>A0A3M5P2Z8_PSEVI</name>
<reference evidence="7 8" key="1">
    <citation type="submission" date="2018-08" db="EMBL/GenBank/DDBJ databases">
        <title>Recombination of ecologically and evolutionarily significant loci maintains genetic cohesion in the Pseudomonas syringae species complex.</title>
        <authorList>
            <person name="Dillon M."/>
            <person name="Thakur S."/>
            <person name="Almeida R.N.D."/>
            <person name="Weir B.S."/>
            <person name="Guttman D.S."/>
        </authorList>
    </citation>
    <scope>NUCLEOTIDE SEQUENCE [LARGE SCALE GENOMIC DNA]</scope>
    <source>
        <strain evidence="7 8">ICMP 19473</strain>
    </source>
</reference>
<dbReference type="InterPro" id="IPR036259">
    <property type="entry name" value="MFS_trans_sf"/>
</dbReference>
<proteinExistence type="predicted"/>
<evidence type="ECO:0000256" key="3">
    <source>
        <dbReference type="ARBA" id="ARBA00022692"/>
    </source>
</evidence>
<feature type="transmembrane region" description="Helical" evidence="6">
    <location>
        <begin position="444"/>
        <end position="465"/>
    </location>
</feature>
<keyword evidence="2" id="KW-1003">Cell membrane</keyword>
<dbReference type="Pfam" id="PF07690">
    <property type="entry name" value="MFS_1"/>
    <property type="match status" value="1"/>
</dbReference>
<dbReference type="Proteomes" id="UP000273854">
    <property type="component" value="Unassembled WGS sequence"/>
</dbReference>
<feature type="transmembrane region" description="Helical" evidence="6">
    <location>
        <begin position="202"/>
        <end position="223"/>
    </location>
</feature>
<dbReference type="SUPFAM" id="SSF103473">
    <property type="entry name" value="MFS general substrate transporter"/>
    <property type="match status" value="1"/>
</dbReference>
<feature type="transmembrane region" description="Helical" evidence="6">
    <location>
        <begin position="354"/>
        <end position="379"/>
    </location>
</feature>
<evidence type="ECO:0000313" key="8">
    <source>
        <dbReference type="Proteomes" id="UP000273854"/>
    </source>
</evidence>
<gene>
    <name evidence="7" type="ORF">ALP40_05444</name>
</gene>
<dbReference type="PANTHER" id="PTHR23513">
    <property type="entry name" value="INTEGRAL MEMBRANE EFFLUX PROTEIN-RELATED"/>
    <property type="match status" value="1"/>
</dbReference>
<feature type="transmembrane region" description="Helical" evidence="6">
    <location>
        <begin position="112"/>
        <end position="134"/>
    </location>
</feature>
<comment type="caution">
    <text evidence="7">The sequence shown here is derived from an EMBL/GenBank/DDBJ whole genome shotgun (WGS) entry which is preliminary data.</text>
</comment>
<dbReference type="PANTHER" id="PTHR23513:SF6">
    <property type="entry name" value="MAJOR FACILITATOR SUPERFAMILY ASSOCIATED DOMAIN-CONTAINING PROTEIN"/>
    <property type="match status" value="1"/>
</dbReference>
<keyword evidence="7" id="KW-0808">Transferase</keyword>
<feature type="transmembrane region" description="Helical" evidence="6">
    <location>
        <begin position="305"/>
        <end position="323"/>
    </location>
</feature>
<sequence length="492" mass="51762">MRGALFDGLPVGTRAGWGLQAQNSTGRQPMSVWNRVRSFKGFDLGRRFYYLWCGESLAIIGTVLTEFALGVWVYTTTGSALAFANVVLSATLPAVVFLPLAGGLADRVSHRLIIVCCDVLLALLLAGVIGLLWFERLEPMHLYIFNCMASIVSAFRTPAYQASVSALVRPEKYTQASGFISITKNASSLVAPLLAGMIMAKAGLVSVLMVDLITFCTGTVLVVKALSHMPWVQRAPAAGKNGEGQEAVLQGALNNVKAGLRFFVANHVMACLLFYAVLRNAMLSMVTLMMAPLLLSTLGSDSLGIAYTWAALGGLLGAGLLVFAGNQRRLMVMAAGADLLLSVCVIGLGMASELVAYCAIAFCAIMVASIADAGVNALWMSRIPAGNRASVFALISMLTIAGSSLAIVGGGVLVDHWFQPALSVDGAYAGSIGVWLGVGQGRGVGLLFVITGMGVAMLALGALVYGPMRRLEGARSEETQDKVDETEPVRAL</sequence>
<feature type="transmembrane region" description="Helical" evidence="6">
    <location>
        <begin position="48"/>
        <end position="74"/>
    </location>
</feature>
<dbReference type="GO" id="GO:0008483">
    <property type="term" value="F:transaminase activity"/>
    <property type="evidence" value="ECO:0007669"/>
    <property type="project" value="UniProtKB-KW"/>
</dbReference>
<evidence type="ECO:0000256" key="1">
    <source>
        <dbReference type="ARBA" id="ARBA00004651"/>
    </source>
</evidence>
<organism evidence="7 8">
    <name type="scientific">Pseudomonas viridiflava</name>
    <name type="common">Phytomonas viridiflava</name>
    <dbReference type="NCBI Taxonomy" id="33069"/>
    <lineage>
        <taxon>Bacteria</taxon>
        <taxon>Pseudomonadati</taxon>
        <taxon>Pseudomonadota</taxon>
        <taxon>Gammaproteobacteria</taxon>
        <taxon>Pseudomonadales</taxon>
        <taxon>Pseudomonadaceae</taxon>
        <taxon>Pseudomonas</taxon>
    </lineage>
</organism>
<comment type="subcellular location">
    <subcellularLocation>
        <location evidence="1">Cell membrane</location>
        <topology evidence="1">Multi-pass membrane protein</topology>
    </subcellularLocation>
</comment>
<dbReference type="EMBL" id="RBTP01000061">
    <property type="protein sequence ID" value="RMT79008.1"/>
    <property type="molecule type" value="Genomic_DNA"/>
</dbReference>
<dbReference type="GO" id="GO:0022857">
    <property type="term" value="F:transmembrane transporter activity"/>
    <property type="evidence" value="ECO:0007669"/>
    <property type="project" value="InterPro"/>
</dbReference>
<keyword evidence="7" id="KW-0032">Aminotransferase</keyword>
<protein>
    <submittedName>
        <fullName evidence="7">Aminotransferase s III</fullName>
    </submittedName>
</protein>
<dbReference type="GO" id="GO:0005886">
    <property type="term" value="C:plasma membrane"/>
    <property type="evidence" value="ECO:0007669"/>
    <property type="project" value="UniProtKB-SubCell"/>
</dbReference>
<feature type="transmembrane region" description="Helical" evidence="6">
    <location>
        <begin position="330"/>
        <end position="348"/>
    </location>
</feature>
<dbReference type="CDD" id="cd06173">
    <property type="entry name" value="MFS_MefA_like"/>
    <property type="match status" value="1"/>
</dbReference>
<evidence type="ECO:0000313" key="7">
    <source>
        <dbReference type="EMBL" id="RMT79008.1"/>
    </source>
</evidence>
<keyword evidence="4 6" id="KW-1133">Transmembrane helix</keyword>
<dbReference type="AlphaFoldDB" id="A0A3M5P2Z8"/>
<dbReference type="Gene3D" id="1.20.1250.20">
    <property type="entry name" value="MFS general substrate transporter like domains"/>
    <property type="match status" value="1"/>
</dbReference>
<evidence type="ECO:0000256" key="5">
    <source>
        <dbReference type="ARBA" id="ARBA00023136"/>
    </source>
</evidence>
<feature type="transmembrane region" description="Helical" evidence="6">
    <location>
        <begin position="391"/>
        <end position="414"/>
    </location>
</feature>
<feature type="transmembrane region" description="Helical" evidence="6">
    <location>
        <begin position="282"/>
        <end position="299"/>
    </location>
</feature>
<dbReference type="InterPro" id="IPR011701">
    <property type="entry name" value="MFS"/>
</dbReference>
<keyword evidence="3 6" id="KW-0812">Transmembrane</keyword>